<dbReference type="PATRIC" id="fig|1226633.4.peg.2431"/>
<feature type="transmembrane region" description="Helical" evidence="9">
    <location>
        <begin position="390"/>
        <end position="408"/>
    </location>
</feature>
<feature type="transmembrane region" description="Helical" evidence="9">
    <location>
        <begin position="414"/>
        <end position="434"/>
    </location>
</feature>
<evidence type="ECO:0000313" key="11">
    <source>
        <dbReference type="Proteomes" id="UP000031184"/>
    </source>
</evidence>
<evidence type="ECO:0000256" key="5">
    <source>
        <dbReference type="ARBA" id="ARBA00022692"/>
    </source>
</evidence>
<accession>A0A017H290</accession>
<keyword evidence="4 9" id="KW-1003">Cell membrane</keyword>
<evidence type="ECO:0000256" key="7">
    <source>
        <dbReference type="ARBA" id="ARBA00022989"/>
    </source>
</evidence>
<reference evidence="10 11" key="1">
    <citation type="submission" date="2013-08" db="EMBL/GenBank/DDBJ databases">
        <title>An opportunistic ruminal bacterium that causes liver abscesses in cattle.</title>
        <authorList>
            <person name="Benahmed F.H."/>
            <person name="Rasmussen M."/>
            <person name="Harbottle H."/>
            <person name="Soppet D."/>
            <person name="Nagaraja T.G."/>
            <person name="Davidson M."/>
        </authorList>
    </citation>
    <scope>NUCLEOTIDE SEQUENCE [LARGE SCALE GENOMIC DNA]</scope>
    <source>
        <strain evidence="10 11">B35</strain>
    </source>
</reference>
<dbReference type="RefSeq" id="WP_039122682.1">
    <property type="nucleotide sequence ID" value="NZ_AOJP01000014.1"/>
</dbReference>
<dbReference type="PRINTS" id="PR00175">
    <property type="entry name" value="NAALASMPORT"/>
</dbReference>
<evidence type="ECO:0000256" key="4">
    <source>
        <dbReference type="ARBA" id="ARBA00022475"/>
    </source>
</evidence>
<proteinExistence type="inferred from homology"/>
<feature type="transmembrane region" description="Helical" evidence="9">
    <location>
        <begin position="212"/>
        <end position="233"/>
    </location>
</feature>
<sequence>MELVNTINGYLWSYILIGLLLISGIFYTVRTGFAQIFLFGDMVRLVTGKLSALKDGEKREGHQVSAFQAFCISVSSHVGTGNLAGVAIAVVLGGPGALFWMWVTSLIGCATSLIENTLAQVYKEHDGKGGYRGGPAYYMEKALGWKSMAKFFSVIVIITFAFAFNTVQANTIAQAFEGSFGFSPMVVGIVITILAALVIFGGLQRIANFAGLVVPVMALGYVIVALIVLLMNITHIPALIVLIVKSAFGVQAMAGGAMGVAMLQGVKRGLYSNEAGMGSAPNAAATSKVSHPVKQGLLQAFGVFIDTIVICSATGFIVLLLPDYANIGETGIKLTQIALSREVGAWGNPFITACLFLFAFSSVIGNYYYGETNVEFLSGGNKQVMLVFRLISVAIIYIGSVAKLSTVWDLADLSMGIMAIMNIVAIAILSPKALHVLQDYRAKRKEGKNPEFHVKDTPEIINTETWE</sequence>
<dbReference type="GO" id="GO:0005886">
    <property type="term" value="C:plasma membrane"/>
    <property type="evidence" value="ECO:0007669"/>
    <property type="project" value="UniProtKB-SubCell"/>
</dbReference>
<keyword evidence="8 9" id="KW-0472">Membrane</keyword>
<evidence type="ECO:0000256" key="1">
    <source>
        <dbReference type="ARBA" id="ARBA00004651"/>
    </source>
</evidence>
<dbReference type="PANTHER" id="PTHR30330">
    <property type="entry name" value="AGSS FAMILY TRANSPORTER, SODIUM-ALANINE"/>
    <property type="match status" value="1"/>
</dbReference>
<dbReference type="OrthoDB" id="9804874at2"/>
<evidence type="ECO:0000256" key="2">
    <source>
        <dbReference type="ARBA" id="ARBA00009261"/>
    </source>
</evidence>
<dbReference type="Pfam" id="PF01235">
    <property type="entry name" value="Na_Ala_symp"/>
    <property type="match status" value="1"/>
</dbReference>
<feature type="transmembrane region" description="Helical" evidence="9">
    <location>
        <begin position="239"/>
        <end position="263"/>
    </location>
</feature>
<evidence type="ECO:0000256" key="8">
    <source>
        <dbReference type="ARBA" id="ARBA00023136"/>
    </source>
</evidence>
<feature type="transmembrane region" description="Helical" evidence="9">
    <location>
        <begin position="148"/>
        <end position="167"/>
    </location>
</feature>
<keyword evidence="6 9" id="KW-0769">Symport</keyword>
<keyword evidence="5 9" id="KW-0812">Transmembrane</keyword>
<dbReference type="FunFam" id="1.20.1740.10:FF:000004">
    <property type="entry name" value="Sodium:alanine symporter family protein"/>
    <property type="match status" value="1"/>
</dbReference>
<evidence type="ECO:0000256" key="9">
    <source>
        <dbReference type="RuleBase" id="RU363064"/>
    </source>
</evidence>
<comment type="subcellular location">
    <subcellularLocation>
        <location evidence="1 9">Cell membrane</location>
        <topology evidence="1 9">Multi-pass membrane protein</topology>
    </subcellularLocation>
</comment>
<dbReference type="AlphaFoldDB" id="A0A017H290"/>
<dbReference type="Gene3D" id="1.20.1740.10">
    <property type="entry name" value="Amino acid/polyamine transporter I"/>
    <property type="match status" value="1"/>
</dbReference>
<dbReference type="PANTHER" id="PTHR30330:SF1">
    <property type="entry name" value="AMINO-ACID CARRIER PROTEIN ALST"/>
    <property type="match status" value="1"/>
</dbReference>
<gene>
    <name evidence="10" type="ORF">C095_12130</name>
</gene>
<keyword evidence="3 9" id="KW-0813">Transport</keyword>
<protein>
    <submittedName>
        <fullName evidence="10">Sodium:alanine symporter</fullName>
    </submittedName>
</protein>
<evidence type="ECO:0000256" key="3">
    <source>
        <dbReference type="ARBA" id="ARBA00022448"/>
    </source>
</evidence>
<dbReference type="EMBL" id="AUZI01000032">
    <property type="protein sequence ID" value="KID48126.1"/>
    <property type="molecule type" value="Genomic_DNA"/>
</dbReference>
<comment type="caution">
    <text evidence="10">The sequence shown here is derived from an EMBL/GenBank/DDBJ whole genome shotgun (WGS) entry which is preliminary data.</text>
</comment>
<evidence type="ECO:0000256" key="6">
    <source>
        <dbReference type="ARBA" id="ARBA00022847"/>
    </source>
</evidence>
<evidence type="ECO:0000313" key="10">
    <source>
        <dbReference type="EMBL" id="KID48126.1"/>
    </source>
</evidence>
<keyword evidence="7 9" id="KW-1133">Transmembrane helix</keyword>
<organism evidence="10 11">
    <name type="scientific">Fusobacterium necrophorum subsp. funduliforme B35</name>
    <dbReference type="NCBI Taxonomy" id="1226633"/>
    <lineage>
        <taxon>Bacteria</taxon>
        <taxon>Fusobacteriati</taxon>
        <taxon>Fusobacteriota</taxon>
        <taxon>Fusobacteriia</taxon>
        <taxon>Fusobacteriales</taxon>
        <taxon>Fusobacteriaceae</taxon>
        <taxon>Fusobacterium</taxon>
    </lineage>
</organism>
<dbReference type="Proteomes" id="UP000031184">
    <property type="component" value="Unassembled WGS sequence"/>
</dbReference>
<feature type="transmembrane region" description="Helical" evidence="9">
    <location>
        <begin position="12"/>
        <end position="29"/>
    </location>
</feature>
<feature type="transmembrane region" description="Helical" evidence="9">
    <location>
        <begin position="350"/>
        <end position="369"/>
    </location>
</feature>
<feature type="transmembrane region" description="Helical" evidence="9">
    <location>
        <begin position="179"/>
        <end position="200"/>
    </location>
</feature>
<name>A0A017H290_9FUSO</name>
<dbReference type="InterPro" id="IPR001463">
    <property type="entry name" value="Na/Ala_symport"/>
</dbReference>
<feature type="transmembrane region" description="Helical" evidence="9">
    <location>
        <begin position="297"/>
        <end position="321"/>
    </location>
</feature>
<dbReference type="GO" id="GO:0005283">
    <property type="term" value="F:amino acid:sodium symporter activity"/>
    <property type="evidence" value="ECO:0007669"/>
    <property type="project" value="InterPro"/>
</dbReference>
<comment type="similarity">
    <text evidence="2 9">Belongs to the alanine or glycine:cation symporter (AGCS) (TC 2.A.25) family.</text>
</comment>
<dbReference type="PROSITE" id="PS00873">
    <property type="entry name" value="NA_ALANINE_SYMP"/>
    <property type="match status" value="1"/>
</dbReference>
<dbReference type="NCBIfam" id="TIGR00835">
    <property type="entry name" value="agcS"/>
    <property type="match status" value="1"/>
</dbReference>